<dbReference type="InterPro" id="IPR050416">
    <property type="entry name" value="FAD-linked_Oxidoreductase"/>
</dbReference>
<dbReference type="PROSITE" id="PS51387">
    <property type="entry name" value="FAD_PCMH"/>
    <property type="match status" value="1"/>
</dbReference>
<accession>A0ABW3VCB4</accession>
<dbReference type="Pfam" id="PF01565">
    <property type="entry name" value="FAD_binding_4"/>
    <property type="match status" value="1"/>
</dbReference>
<evidence type="ECO:0000313" key="7">
    <source>
        <dbReference type="EMBL" id="MFD1232360.1"/>
    </source>
</evidence>
<dbReference type="EMBL" id="JBHTMB010000022">
    <property type="protein sequence ID" value="MFD1232360.1"/>
    <property type="molecule type" value="Genomic_DNA"/>
</dbReference>
<evidence type="ECO:0000256" key="4">
    <source>
        <dbReference type="ARBA" id="ARBA00022827"/>
    </source>
</evidence>
<evidence type="ECO:0000313" key="8">
    <source>
        <dbReference type="Proteomes" id="UP001597182"/>
    </source>
</evidence>
<evidence type="ECO:0000256" key="2">
    <source>
        <dbReference type="ARBA" id="ARBA00005466"/>
    </source>
</evidence>
<dbReference type="InterPro" id="IPR036318">
    <property type="entry name" value="FAD-bd_PCMH-like_sf"/>
</dbReference>
<evidence type="ECO:0000256" key="1">
    <source>
        <dbReference type="ARBA" id="ARBA00001974"/>
    </source>
</evidence>
<sequence length="466" mass="48481">MTDTTTSTGTLDTLRAGFTGSVLTPADDDYATARAPWNGAIAARPAVIARCATPDDVGAALAHARGEGLEIGVRGGAHSYGGAPLPEGGLTVDLSLLRHVVVDPAARRARCGGGVTQGELDAATQQHGLAVTGGTISHTGVGGLTLGGGMGWLTRRCGLAVDNLRSAQVVLADGRCVRAAPDSHPDLFWALTGGGGNFGVVTEFEFALHPVGPIVHFGLLFWEIDRGAAALRVARDVADALPRDCGALIAGFNAPPAPFVPEARHHTLGIALLIAGLSDAQPQAAPLAEARAALHPLFEVGTDMPYAALQQILDDAAPWGIHAYGKALYLDELSDAAIDVIAGRLPAKVSPMSLMPIFPLGGAFADVAEDDTAFGGRRSARYAVNIDAATPDPRLLPADREWVRSTWDALRPHAGDSGSYVNFMTEFEPDRVAAAYGPVKFARLAAIKASYDPDNVFHRNANIPPA</sequence>
<comment type="cofactor">
    <cofactor evidence="1">
        <name>FAD</name>
        <dbReference type="ChEBI" id="CHEBI:57692"/>
    </cofactor>
</comment>
<keyword evidence="3" id="KW-0285">Flavoprotein</keyword>
<protein>
    <submittedName>
        <fullName evidence="7">FAD-binding oxidoreductase</fullName>
    </submittedName>
</protein>
<dbReference type="Gene3D" id="3.40.462.20">
    <property type="match status" value="1"/>
</dbReference>
<dbReference type="PANTHER" id="PTHR42973">
    <property type="entry name" value="BINDING OXIDOREDUCTASE, PUTATIVE (AFU_ORTHOLOGUE AFUA_1G17690)-RELATED"/>
    <property type="match status" value="1"/>
</dbReference>
<dbReference type="Pfam" id="PF08031">
    <property type="entry name" value="BBE"/>
    <property type="match status" value="1"/>
</dbReference>
<evidence type="ECO:0000256" key="5">
    <source>
        <dbReference type="ARBA" id="ARBA00023002"/>
    </source>
</evidence>
<gene>
    <name evidence="7" type="ORF">ACFQ34_03600</name>
</gene>
<name>A0ABW3VCB4_9PSEU</name>
<dbReference type="PANTHER" id="PTHR42973:SF39">
    <property type="entry name" value="FAD-BINDING PCMH-TYPE DOMAIN-CONTAINING PROTEIN"/>
    <property type="match status" value="1"/>
</dbReference>
<dbReference type="Gene3D" id="3.30.43.10">
    <property type="entry name" value="Uridine Diphospho-n-acetylenolpyruvylglucosamine Reductase, domain 2"/>
    <property type="match status" value="1"/>
</dbReference>
<keyword evidence="5" id="KW-0560">Oxidoreductase</keyword>
<dbReference type="Gene3D" id="3.30.465.10">
    <property type="match status" value="1"/>
</dbReference>
<dbReference type="InterPro" id="IPR016166">
    <property type="entry name" value="FAD-bd_PCMH"/>
</dbReference>
<keyword evidence="4" id="KW-0274">FAD</keyword>
<proteinExistence type="inferred from homology"/>
<evidence type="ECO:0000256" key="3">
    <source>
        <dbReference type="ARBA" id="ARBA00022630"/>
    </source>
</evidence>
<dbReference type="Proteomes" id="UP001597182">
    <property type="component" value="Unassembled WGS sequence"/>
</dbReference>
<feature type="domain" description="FAD-binding PCMH-type" evidence="6">
    <location>
        <begin position="41"/>
        <end position="211"/>
    </location>
</feature>
<comment type="similarity">
    <text evidence="2">Belongs to the oxygen-dependent FAD-linked oxidoreductase family.</text>
</comment>
<dbReference type="InterPro" id="IPR016169">
    <property type="entry name" value="FAD-bd_PCMH_sub2"/>
</dbReference>
<comment type="caution">
    <text evidence="7">The sequence shown here is derived from an EMBL/GenBank/DDBJ whole genome shotgun (WGS) entry which is preliminary data.</text>
</comment>
<reference evidence="8" key="1">
    <citation type="journal article" date="2019" name="Int. J. Syst. Evol. Microbiol.">
        <title>The Global Catalogue of Microorganisms (GCM) 10K type strain sequencing project: providing services to taxonomists for standard genome sequencing and annotation.</title>
        <authorList>
            <consortium name="The Broad Institute Genomics Platform"/>
            <consortium name="The Broad Institute Genome Sequencing Center for Infectious Disease"/>
            <person name="Wu L."/>
            <person name="Ma J."/>
        </authorList>
    </citation>
    <scope>NUCLEOTIDE SEQUENCE [LARGE SCALE GENOMIC DNA]</scope>
    <source>
        <strain evidence="8">CCUG 49018</strain>
    </source>
</reference>
<dbReference type="InterPro" id="IPR006094">
    <property type="entry name" value="Oxid_FAD_bind_N"/>
</dbReference>
<dbReference type="RefSeq" id="WP_346091174.1">
    <property type="nucleotide sequence ID" value="NZ_BAABKS010000019.1"/>
</dbReference>
<organism evidence="7 8">
    <name type="scientific">Pseudonocardia benzenivorans</name>
    <dbReference type="NCBI Taxonomy" id="228005"/>
    <lineage>
        <taxon>Bacteria</taxon>
        <taxon>Bacillati</taxon>
        <taxon>Actinomycetota</taxon>
        <taxon>Actinomycetes</taxon>
        <taxon>Pseudonocardiales</taxon>
        <taxon>Pseudonocardiaceae</taxon>
        <taxon>Pseudonocardia</taxon>
    </lineage>
</organism>
<evidence type="ECO:0000259" key="6">
    <source>
        <dbReference type="PROSITE" id="PS51387"/>
    </source>
</evidence>
<dbReference type="InterPro" id="IPR016167">
    <property type="entry name" value="FAD-bd_PCMH_sub1"/>
</dbReference>
<dbReference type="SUPFAM" id="SSF56176">
    <property type="entry name" value="FAD-binding/transporter-associated domain-like"/>
    <property type="match status" value="1"/>
</dbReference>
<keyword evidence="8" id="KW-1185">Reference proteome</keyword>
<dbReference type="InterPro" id="IPR012951">
    <property type="entry name" value="BBE"/>
</dbReference>